<evidence type="ECO:0000313" key="2">
    <source>
        <dbReference type="EMBL" id="RLQ82608.1"/>
    </source>
</evidence>
<keyword evidence="3" id="KW-1185">Reference proteome</keyword>
<comment type="caution">
    <text evidence="2">The sequence shown here is derived from an EMBL/GenBank/DDBJ whole genome shotgun (WGS) entry which is preliminary data.</text>
</comment>
<gene>
    <name evidence="2" type="ORF">D9V28_11620</name>
</gene>
<protein>
    <submittedName>
        <fullName evidence="2">Uncharacterized protein</fullName>
    </submittedName>
</protein>
<reference evidence="2 3" key="1">
    <citation type="submission" date="2018-10" db="EMBL/GenBank/DDBJ databases">
        <authorList>
            <person name="Li J."/>
        </authorList>
    </citation>
    <scope>NUCLEOTIDE SEQUENCE [LARGE SCALE GENOMIC DNA]</scope>
    <source>
        <strain evidence="2 3">ZD1-4</strain>
    </source>
</reference>
<feature type="transmembrane region" description="Helical" evidence="1">
    <location>
        <begin position="56"/>
        <end position="78"/>
    </location>
</feature>
<dbReference type="Proteomes" id="UP000282460">
    <property type="component" value="Unassembled WGS sequence"/>
</dbReference>
<dbReference type="AlphaFoldDB" id="A0A3L7IWK5"/>
<sequence>MMLTVAVERRSIAMKIRRLGWFRDLSVASIICSFVGLWLVLAGVQMGGLGNPILAIWAWILTVVSVTALAMTLIGVLVTAEVEEDTAEAAHIAD</sequence>
<keyword evidence="1" id="KW-0472">Membrane</keyword>
<name>A0A3L7IWK5_9MICO</name>
<organism evidence="2 3">
    <name type="scientific">Mycetocola zhadangensis</name>
    <dbReference type="NCBI Taxonomy" id="1164595"/>
    <lineage>
        <taxon>Bacteria</taxon>
        <taxon>Bacillati</taxon>
        <taxon>Actinomycetota</taxon>
        <taxon>Actinomycetes</taxon>
        <taxon>Micrococcales</taxon>
        <taxon>Microbacteriaceae</taxon>
        <taxon>Mycetocola</taxon>
    </lineage>
</organism>
<proteinExistence type="predicted"/>
<evidence type="ECO:0000313" key="3">
    <source>
        <dbReference type="Proteomes" id="UP000282460"/>
    </source>
</evidence>
<evidence type="ECO:0000256" key="1">
    <source>
        <dbReference type="SAM" id="Phobius"/>
    </source>
</evidence>
<keyword evidence="1" id="KW-1133">Transmembrane helix</keyword>
<dbReference type="EMBL" id="RCWJ01000003">
    <property type="protein sequence ID" value="RLQ82608.1"/>
    <property type="molecule type" value="Genomic_DNA"/>
</dbReference>
<keyword evidence="1" id="KW-0812">Transmembrane</keyword>
<feature type="transmembrane region" description="Helical" evidence="1">
    <location>
        <begin position="21"/>
        <end position="44"/>
    </location>
</feature>
<accession>A0A3L7IWK5</accession>